<feature type="transmembrane region" description="Helical" evidence="10">
    <location>
        <begin position="83"/>
        <end position="104"/>
    </location>
</feature>
<feature type="compositionally biased region" description="Basic residues" evidence="9">
    <location>
        <begin position="219"/>
        <end position="230"/>
    </location>
</feature>
<feature type="transmembrane region" description="Helical" evidence="10">
    <location>
        <begin position="168"/>
        <end position="193"/>
    </location>
</feature>
<accession>A0A6S7IIQ1</accession>
<feature type="transmembrane region" description="Helical" evidence="10">
    <location>
        <begin position="283"/>
        <end position="306"/>
    </location>
</feature>
<keyword evidence="6 8" id="KW-0675">Receptor</keyword>
<protein>
    <submittedName>
        <fullName evidence="11">Galanin receptor type 1-like</fullName>
    </submittedName>
</protein>
<evidence type="ECO:0000256" key="3">
    <source>
        <dbReference type="ARBA" id="ARBA00022989"/>
    </source>
</evidence>
<evidence type="ECO:0000256" key="2">
    <source>
        <dbReference type="ARBA" id="ARBA00022692"/>
    </source>
</evidence>
<keyword evidence="2 8" id="KW-0812">Transmembrane</keyword>
<name>A0A6S7IIQ1_PARCT</name>
<feature type="transmembrane region" description="Helical" evidence="10">
    <location>
        <begin position="245"/>
        <end position="263"/>
    </location>
</feature>
<dbReference type="InterPro" id="IPR017452">
    <property type="entry name" value="GPCR_Rhodpsn_7TM"/>
</dbReference>
<comment type="caution">
    <text evidence="11">The sequence shown here is derived from an EMBL/GenBank/DDBJ whole genome shotgun (WGS) entry which is preliminary data.</text>
</comment>
<dbReference type="PROSITE" id="PS00237">
    <property type="entry name" value="G_PROTEIN_RECEP_F1_1"/>
    <property type="match status" value="1"/>
</dbReference>
<keyword evidence="4 8" id="KW-0297">G-protein coupled receptor</keyword>
<keyword evidence="3 10" id="KW-1133">Transmembrane helix</keyword>
<dbReference type="AlphaFoldDB" id="A0A6S7IIQ1"/>
<dbReference type="InterPro" id="IPR000276">
    <property type="entry name" value="GPCR_Rhodpsn"/>
</dbReference>
<dbReference type="GO" id="GO:0016020">
    <property type="term" value="C:membrane"/>
    <property type="evidence" value="ECO:0007669"/>
    <property type="project" value="UniProtKB-SubCell"/>
</dbReference>
<feature type="region of interest" description="Disordered" evidence="9">
    <location>
        <begin position="214"/>
        <end position="233"/>
    </location>
</feature>
<keyword evidence="5 10" id="KW-0472">Membrane</keyword>
<dbReference type="SMART" id="SM01381">
    <property type="entry name" value="7TM_GPCR_Srsx"/>
    <property type="match status" value="1"/>
</dbReference>
<evidence type="ECO:0000313" key="11">
    <source>
        <dbReference type="EMBL" id="CAB4018965.1"/>
    </source>
</evidence>
<evidence type="ECO:0000313" key="12">
    <source>
        <dbReference type="Proteomes" id="UP001152795"/>
    </source>
</evidence>
<evidence type="ECO:0000256" key="8">
    <source>
        <dbReference type="RuleBase" id="RU000688"/>
    </source>
</evidence>
<feature type="transmembrane region" description="Helical" evidence="10">
    <location>
        <begin position="42"/>
        <end position="63"/>
    </location>
</feature>
<keyword evidence="12" id="KW-1185">Reference proteome</keyword>
<dbReference type="Pfam" id="PF00001">
    <property type="entry name" value="7tm_1"/>
    <property type="match status" value="1"/>
</dbReference>
<comment type="similarity">
    <text evidence="8">Belongs to the G-protein coupled receptor 1 family.</text>
</comment>
<gene>
    <name evidence="11" type="ORF">PACLA_8A054587</name>
</gene>
<evidence type="ECO:0000256" key="6">
    <source>
        <dbReference type="ARBA" id="ARBA00023170"/>
    </source>
</evidence>
<feature type="transmembrane region" description="Helical" evidence="10">
    <location>
        <begin position="124"/>
        <end position="148"/>
    </location>
</feature>
<dbReference type="PROSITE" id="PS50262">
    <property type="entry name" value="G_PROTEIN_RECEP_F1_2"/>
    <property type="match status" value="1"/>
</dbReference>
<evidence type="ECO:0000256" key="5">
    <source>
        <dbReference type="ARBA" id="ARBA00023136"/>
    </source>
</evidence>
<feature type="transmembrane region" description="Helical" evidence="10">
    <location>
        <begin position="6"/>
        <end position="30"/>
    </location>
</feature>
<dbReference type="CDD" id="cd00637">
    <property type="entry name" value="7tm_classA_rhodopsin-like"/>
    <property type="match status" value="1"/>
</dbReference>
<organism evidence="11 12">
    <name type="scientific">Paramuricea clavata</name>
    <name type="common">Red gorgonian</name>
    <name type="synonym">Violescent sea-whip</name>
    <dbReference type="NCBI Taxonomy" id="317549"/>
    <lineage>
        <taxon>Eukaryota</taxon>
        <taxon>Metazoa</taxon>
        <taxon>Cnidaria</taxon>
        <taxon>Anthozoa</taxon>
        <taxon>Octocorallia</taxon>
        <taxon>Malacalcyonacea</taxon>
        <taxon>Plexauridae</taxon>
        <taxon>Paramuricea</taxon>
    </lineage>
</organism>
<evidence type="ECO:0000256" key="1">
    <source>
        <dbReference type="ARBA" id="ARBA00004141"/>
    </source>
</evidence>
<dbReference type="Proteomes" id="UP001152795">
    <property type="component" value="Unassembled WGS sequence"/>
</dbReference>
<reference evidence="11" key="1">
    <citation type="submission" date="2020-04" db="EMBL/GenBank/DDBJ databases">
        <authorList>
            <person name="Alioto T."/>
            <person name="Alioto T."/>
            <person name="Gomez Garrido J."/>
        </authorList>
    </citation>
    <scope>NUCLEOTIDE SEQUENCE</scope>
    <source>
        <strain evidence="11">A484AB</strain>
    </source>
</reference>
<dbReference type="Gene3D" id="1.20.1070.10">
    <property type="entry name" value="Rhodopsin 7-helix transmembrane proteins"/>
    <property type="match status" value="1"/>
</dbReference>
<dbReference type="PRINTS" id="PR00237">
    <property type="entry name" value="GPCRRHODOPSN"/>
</dbReference>
<comment type="subcellular location">
    <subcellularLocation>
        <location evidence="1">Membrane</location>
        <topology evidence="1">Multi-pass membrane protein</topology>
    </subcellularLocation>
</comment>
<dbReference type="EMBL" id="CACRXK020010239">
    <property type="protein sequence ID" value="CAB4018965.1"/>
    <property type="molecule type" value="Genomic_DNA"/>
</dbReference>
<dbReference type="PANTHER" id="PTHR24238:SF47">
    <property type="entry name" value="ECDYSTEROIDS_DOPAMINE RECEPTOR-RELATED"/>
    <property type="match status" value="1"/>
</dbReference>
<evidence type="ECO:0000256" key="4">
    <source>
        <dbReference type="ARBA" id="ARBA00023040"/>
    </source>
</evidence>
<keyword evidence="7 8" id="KW-0807">Transducer</keyword>
<dbReference type="SUPFAM" id="SSF81321">
    <property type="entry name" value="Family A G protein-coupled receptor-like"/>
    <property type="match status" value="1"/>
</dbReference>
<dbReference type="GO" id="GO:0004930">
    <property type="term" value="F:G protein-coupled receptor activity"/>
    <property type="evidence" value="ECO:0007669"/>
    <property type="project" value="UniProtKB-KW"/>
</dbReference>
<proteinExistence type="inferred from homology"/>
<evidence type="ECO:0000256" key="7">
    <source>
        <dbReference type="ARBA" id="ARBA00023224"/>
    </source>
</evidence>
<dbReference type="OrthoDB" id="10053194at2759"/>
<dbReference type="PANTHER" id="PTHR24238">
    <property type="entry name" value="G-PROTEIN COUPLED RECEPTOR"/>
    <property type="match status" value="1"/>
</dbReference>
<evidence type="ECO:0000256" key="10">
    <source>
        <dbReference type="SAM" id="Phobius"/>
    </source>
</evidence>
<sequence>MPESRNVFVGMTCANVMLLILNTVGNVLVIQAIVKTQRLRNASNFLVANLALCDLLSPLLNIPFDISVELSHAWPYGPVVCRIIWPVATMMTTSSALILVAISIDRSRALRHPFVIKLTICQSVGIVVLIHSISLLVILPFSVASVVIDGECEEDWSGSIFTSRQYTLIIFHVQYLIPFIVLAFVYGCAAHYLRRSTLSLIKLEECTDSSVEQSERNTLRRRRSHAKSPTRQRSLTLRREQNTRVMKMFAVVVTVFALLMLPNNVRWLVDVFGSNTQYPHKDLISLLCAMCTYLNCFANPIIYGTFSKDYKVSFLRVLTFGRYGNSFHVASHAKSSRVPSGVRPRAKRSLYNFRGDGNGEEVVGTMV</sequence>
<evidence type="ECO:0000256" key="9">
    <source>
        <dbReference type="SAM" id="MobiDB-lite"/>
    </source>
</evidence>